<organism evidence="4 5">
    <name type="scientific">Channa striata</name>
    <name type="common">Snakehead murrel</name>
    <name type="synonym">Ophicephalus striatus</name>
    <dbReference type="NCBI Taxonomy" id="64152"/>
    <lineage>
        <taxon>Eukaryota</taxon>
        <taxon>Metazoa</taxon>
        <taxon>Chordata</taxon>
        <taxon>Craniata</taxon>
        <taxon>Vertebrata</taxon>
        <taxon>Euteleostomi</taxon>
        <taxon>Actinopterygii</taxon>
        <taxon>Neopterygii</taxon>
        <taxon>Teleostei</taxon>
        <taxon>Neoteleostei</taxon>
        <taxon>Acanthomorphata</taxon>
        <taxon>Anabantaria</taxon>
        <taxon>Anabantiformes</taxon>
        <taxon>Channoidei</taxon>
        <taxon>Channidae</taxon>
        <taxon>Channa</taxon>
    </lineage>
</organism>
<keyword evidence="1" id="KW-0963">Cytoplasm</keyword>
<dbReference type="Proteomes" id="UP001187415">
    <property type="component" value="Unassembled WGS sequence"/>
</dbReference>
<keyword evidence="3" id="KW-0378">Hydrolase</keyword>
<keyword evidence="5" id="KW-1185">Reference proteome</keyword>
<dbReference type="InterPro" id="IPR001353">
    <property type="entry name" value="Proteasome_sua/b"/>
</dbReference>
<accession>A0AA88M528</accession>
<dbReference type="Gene3D" id="3.60.20.10">
    <property type="entry name" value="Glutamine Phosphoribosylpyrophosphate, subunit 1, domain 1"/>
    <property type="match status" value="2"/>
</dbReference>
<protein>
    <recommendedName>
        <fullName evidence="6">Proteasome endopeptidase complex</fullName>
    </recommendedName>
</protein>
<evidence type="ECO:0000256" key="3">
    <source>
        <dbReference type="ARBA" id="ARBA00022801"/>
    </source>
</evidence>
<dbReference type="GO" id="GO:0051603">
    <property type="term" value="P:proteolysis involved in protein catabolic process"/>
    <property type="evidence" value="ECO:0007669"/>
    <property type="project" value="InterPro"/>
</dbReference>
<dbReference type="AlphaFoldDB" id="A0AA88M528"/>
<gene>
    <name evidence="4" type="ORF">Q5P01_018692</name>
</gene>
<evidence type="ECO:0000256" key="2">
    <source>
        <dbReference type="ARBA" id="ARBA00022670"/>
    </source>
</evidence>
<proteinExistence type="predicted"/>
<dbReference type="EMBL" id="JAUPFM010000014">
    <property type="protein sequence ID" value="KAK2830761.1"/>
    <property type="molecule type" value="Genomic_DNA"/>
</dbReference>
<evidence type="ECO:0000313" key="5">
    <source>
        <dbReference type="Proteomes" id="UP001187415"/>
    </source>
</evidence>
<keyword evidence="2" id="KW-0645">Protease</keyword>
<dbReference type="GO" id="GO:0005737">
    <property type="term" value="C:cytoplasm"/>
    <property type="evidence" value="ECO:0007669"/>
    <property type="project" value="TreeGrafter"/>
</dbReference>
<dbReference type="Pfam" id="PF00227">
    <property type="entry name" value="Proteasome"/>
    <property type="match status" value="1"/>
</dbReference>
<evidence type="ECO:0000256" key="1">
    <source>
        <dbReference type="ARBA" id="ARBA00022490"/>
    </source>
</evidence>
<dbReference type="InterPro" id="IPR029055">
    <property type="entry name" value="Ntn_hydrolases_N"/>
</dbReference>
<sequence length="182" mass="19485">MEKHSRVKGVSTGTTIIAAIFDGGVVIGSDSRASIGGEYVSSKTINKVIQVHDRIFCCMAGSLADAQAVTKAAKFHLAFHSVQMESPPLVHCSSLSAERAVLQQQRRAAGRLPHSRLGQQEWTSGVCRVSRDECLQFATNALALAMGRDNVSGGIVHLVVITEKGAEHVVVPGDKLPKFHDE</sequence>
<dbReference type="GO" id="GO:0005839">
    <property type="term" value="C:proteasome core complex"/>
    <property type="evidence" value="ECO:0007669"/>
    <property type="project" value="InterPro"/>
</dbReference>
<dbReference type="InterPro" id="IPR023333">
    <property type="entry name" value="Proteasome_suB-type"/>
</dbReference>
<evidence type="ECO:0000313" key="4">
    <source>
        <dbReference type="EMBL" id="KAK2830761.1"/>
    </source>
</evidence>
<reference evidence="4" key="1">
    <citation type="submission" date="2023-07" db="EMBL/GenBank/DDBJ databases">
        <title>Chromosome-level Genome Assembly of Striped Snakehead (Channa striata).</title>
        <authorList>
            <person name="Liu H."/>
        </authorList>
    </citation>
    <scope>NUCLEOTIDE SEQUENCE</scope>
    <source>
        <strain evidence="4">Gz</strain>
        <tissue evidence="4">Muscle</tissue>
    </source>
</reference>
<dbReference type="SUPFAM" id="SSF56235">
    <property type="entry name" value="N-terminal nucleophile aminohydrolases (Ntn hydrolases)"/>
    <property type="match status" value="1"/>
</dbReference>
<dbReference type="PANTHER" id="PTHR32194">
    <property type="entry name" value="METALLOPROTEASE TLDD"/>
    <property type="match status" value="1"/>
</dbReference>
<comment type="caution">
    <text evidence="4">The sequence shown here is derived from an EMBL/GenBank/DDBJ whole genome shotgun (WGS) entry which is preliminary data.</text>
</comment>
<dbReference type="GO" id="GO:0008233">
    <property type="term" value="F:peptidase activity"/>
    <property type="evidence" value="ECO:0007669"/>
    <property type="project" value="UniProtKB-KW"/>
</dbReference>
<evidence type="ECO:0008006" key="6">
    <source>
        <dbReference type="Google" id="ProtNLM"/>
    </source>
</evidence>
<dbReference type="PANTHER" id="PTHR32194:SF0">
    <property type="entry name" value="ATP-DEPENDENT PROTEASE SUBUNIT HSLV"/>
    <property type="match status" value="1"/>
</dbReference>
<name>A0AA88M528_CHASR</name>